<dbReference type="Gene3D" id="3.10.20.30">
    <property type="match status" value="1"/>
</dbReference>
<evidence type="ECO:0000256" key="12">
    <source>
        <dbReference type="ARBA" id="ARBA00068719"/>
    </source>
</evidence>
<organism evidence="15 16">
    <name type="scientific">Colletotrichum noveboracense</name>
    <dbReference type="NCBI Taxonomy" id="2664923"/>
    <lineage>
        <taxon>Eukaryota</taxon>
        <taxon>Fungi</taxon>
        <taxon>Dikarya</taxon>
        <taxon>Ascomycota</taxon>
        <taxon>Pezizomycotina</taxon>
        <taxon>Sordariomycetes</taxon>
        <taxon>Hypocreomycetidae</taxon>
        <taxon>Glomerellales</taxon>
        <taxon>Glomerellaceae</taxon>
        <taxon>Colletotrichum</taxon>
        <taxon>Colletotrichum gloeosporioides species complex</taxon>
    </lineage>
</organism>
<evidence type="ECO:0000313" key="15">
    <source>
        <dbReference type="EMBL" id="CAI0650213.1"/>
    </source>
</evidence>
<dbReference type="SUPFAM" id="SSF81271">
    <property type="entry name" value="TGS-like"/>
    <property type="match status" value="1"/>
</dbReference>
<protein>
    <recommendedName>
        <fullName evidence="12">Obg-like ATPase homolog</fullName>
    </recommendedName>
</protein>
<dbReference type="Proteomes" id="UP001152533">
    <property type="component" value="Unassembled WGS sequence"/>
</dbReference>
<dbReference type="CDD" id="cd01900">
    <property type="entry name" value="YchF"/>
    <property type="match status" value="1"/>
</dbReference>
<dbReference type="InterPro" id="IPR023271">
    <property type="entry name" value="Aquaporin-like"/>
</dbReference>
<accession>A0A9W4RXG0</accession>
<evidence type="ECO:0000259" key="14">
    <source>
        <dbReference type="PROSITE" id="PS51710"/>
    </source>
</evidence>
<dbReference type="InterPro" id="IPR027417">
    <property type="entry name" value="P-loop_NTPase"/>
</dbReference>
<comment type="catalytic activity">
    <reaction evidence="11">
        <text>glycerol(in) = glycerol(out)</text>
        <dbReference type="Rhea" id="RHEA:29675"/>
        <dbReference type="ChEBI" id="CHEBI:17754"/>
    </reaction>
</comment>
<dbReference type="Gene3D" id="3.40.50.300">
    <property type="entry name" value="P-loop containing nucleotide triphosphate hydrolases"/>
    <property type="match status" value="1"/>
</dbReference>
<reference evidence="15" key="1">
    <citation type="submission" date="2022-08" db="EMBL/GenBank/DDBJ databases">
        <authorList>
            <person name="Giroux E."/>
            <person name="Giroux E."/>
        </authorList>
    </citation>
    <scope>NUCLEOTIDE SEQUENCE</scope>
    <source>
        <strain evidence="15">H1091258</strain>
    </source>
</reference>
<feature type="transmembrane region" description="Helical" evidence="13">
    <location>
        <begin position="610"/>
        <end position="630"/>
    </location>
</feature>
<dbReference type="InterPro" id="IPR006073">
    <property type="entry name" value="GTP-bd"/>
</dbReference>
<feature type="transmembrane region" description="Helical" evidence="13">
    <location>
        <begin position="798"/>
        <end position="819"/>
    </location>
</feature>
<evidence type="ECO:0000256" key="4">
    <source>
        <dbReference type="ARBA" id="ARBA00022692"/>
    </source>
</evidence>
<evidence type="ECO:0000256" key="1">
    <source>
        <dbReference type="ARBA" id="ARBA00004141"/>
    </source>
</evidence>
<dbReference type="Pfam" id="PF06071">
    <property type="entry name" value="YchF-GTPase_C"/>
    <property type="match status" value="1"/>
</dbReference>
<keyword evidence="4 13" id="KW-0812">Transmembrane</keyword>
<feature type="domain" description="OBG-type G" evidence="14">
    <location>
        <begin position="23"/>
        <end position="285"/>
    </location>
</feature>
<dbReference type="InterPro" id="IPR041706">
    <property type="entry name" value="YchF_N"/>
</dbReference>
<sequence>MPPKKIEVVKDNVVAFGRVSKNLKMGCVGLPNVGKSSLFNLLTEQSAAAENYPFCTIEPNEARCAVPDARYDFLCDLWKPPSMYPAYLQVTDIAGLIKGASQGAGLGNAFLSHIQAVDGMYHIVRAFDNDEVLHVDDSVDPVRDLDTIQSELCKKDLDILAKTIVAEEQIVRKAGGKYKMLPLFTETTTKIKEMLEKDQPVRDGSWTPAEIALINEKIQLITTKPAIYLVNLTMKDYLRQKSKYLPAIAKWVTEHGGVPRDIIPFSIEFEEKLHSMKDDPAAQAEFLKESKVKSKLDKIVTEGFTKLGLQYYFTGLISLYHPQMNLRADFGVAGEKEIRCWTIPRGCLAPQAAGAIHSDFERGFIKAEVVAYQDFHDLCEGGKSMGPIKAAGKYRQEGKSYVVQDGDIIHFQFSKFNVDPISCALLVFPRISSFRLLVVPARTYQSQSFLGQPAATPLTQTRNIATMSPASSIHDPGDPTQPLLANQRRRTSTFNFLPRFNGERRVSPLAVRRASLQEVHPHHADVEPVLPAAPVAAHEETRLHKPQWALSDRPPNTWAQIRHYWREEFAEFWGTFMILLFGAGVECETRLNYKGSDIRSNAGDFLQCRLAWAAGVSMAVWMSGGVSGGHCNPTVTVALALFRGFPWRKVPGFLIAQVLGATLASLAVYLNYSTSIAAYEGSTNRTLVGEHATAGLFFTFPAAGLPYLGAFYTEFLASAVLIAIVFALADKNNLSPPKGTQPFAMFLALLAIGSALGINTGYAMNGARDTGPRIALAIVGYGSAVFTHDYYYWLWAPWVAAIVGGVVGACVYDGFVYTGRDSPFNIPRKEDE</sequence>
<comment type="subcellular location">
    <subcellularLocation>
        <location evidence="1">Membrane</location>
        <topology evidence="1">Multi-pass membrane protein</topology>
    </subcellularLocation>
</comment>
<evidence type="ECO:0000256" key="9">
    <source>
        <dbReference type="ARBA" id="ARBA00023136"/>
    </source>
</evidence>
<dbReference type="GO" id="GO:0005525">
    <property type="term" value="F:GTP binding"/>
    <property type="evidence" value="ECO:0007669"/>
    <property type="project" value="InterPro"/>
</dbReference>
<evidence type="ECO:0000256" key="7">
    <source>
        <dbReference type="ARBA" id="ARBA00022840"/>
    </source>
</evidence>
<evidence type="ECO:0000256" key="6">
    <source>
        <dbReference type="ARBA" id="ARBA00022741"/>
    </source>
</evidence>
<evidence type="ECO:0000256" key="11">
    <source>
        <dbReference type="ARBA" id="ARBA00049405"/>
    </source>
</evidence>
<keyword evidence="16" id="KW-1185">Reference proteome</keyword>
<proteinExistence type="inferred from homology"/>
<gene>
    <name evidence="15" type="ORF">CGXH109_LOCUS93640</name>
</gene>
<dbReference type="AlphaFoldDB" id="A0A9W4RXG0"/>
<dbReference type="PANTHER" id="PTHR23305">
    <property type="entry name" value="OBG GTPASE FAMILY"/>
    <property type="match status" value="1"/>
</dbReference>
<dbReference type="InterPro" id="IPR004396">
    <property type="entry name" value="ATPase_YchF/OLA1"/>
</dbReference>
<dbReference type="PROSITE" id="PS51710">
    <property type="entry name" value="G_OBG"/>
    <property type="match status" value="1"/>
</dbReference>
<dbReference type="PROSITE" id="PS00221">
    <property type="entry name" value="MIP"/>
    <property type="match status" value="1"/>
</dbReference>
<dbReference type="GO" id="GO:0016020">
    <property type="term" value="C:membrane"/>
    <property type="evidence" value="ECO:0007669"/>
    <property type="project" value="UniProtKB-SubCell"/>
</dbReference>
<dbReference type="GO" id="GO:0005524">
    <property type="term" value="F:ATP binding"/>
    <property type="evidence" value="ECO:0007669"/>
    <property type="project" value="UniProtKB-KW"/>
</dbReference>
<dbReference type="FunFam" id="1.20.1080.10:FF:000027">
    <property type="entry name" value="MIP aquaporin"/>
    <property type="match status" value="1"/>
</dbReference>
<dbReference type="PRINTS" id="PR00783">
    <property type="entry name" value="MINTRINSICP"/>
</dbReference>
<evidence type="ECO:0000313" key="16">
    <source>
        <dbReference type="Proteomes" id="UP001152533"/>
    </source>
</evidence>
<dbReference type="InterPro" id="IPR000425">
    <property type="entry name" value="MIP"/>
</dbReference>
<evidence type="ECO:0000256" key="3">
    <source>
        <dbReference type="ARBA" id="ARBA00022448"/>
    </source>
</evidence>
<comment type="catalytic activity">
    <reaction evidence="10">
        <text>H2O(in) = H2O(out)</text>
        <dbReference type="Rhea" id="RHEA:29667"/>
        <dbReference type="ChEBI" id="CHEBI:15377"/>
    </reaction>
</comment>
<dbReference type="InterPro" id="IPR012675">
    <property type="entry name" value="Beta-grasp_dom_sf"/>
</dbReference>
<feature type="transmembrane region" description="Helical" evidence="13">
    <location>
        <begin position="741"/>
        <end position="762"/>
    </location>
</feature>
<comment type="similarity">
    <text evidence="2">Belongs to the MIP/aquaporin (TC 1.A.8) family.</text>
</comment>
<dbReference type="InterPro" id="IPR023192">
    <property type="entry name" value="TGS-like_dom_sf"/>
</dbReference>
<dbReference type="InterPro" id="IPR013029">
    <property type="entry name" value="YchF_C"/>
</dbReference>
<dbReference type="CDD" id="cd00333">
    <property type="entry name" value="MIP"/>
    <property type="match status" value="1"/>
</dbReference>
<dbReference type="Gene3D" id="1.20.1080.10">
    <property type="entry name" value="Glycerol uptake facilitator protein"/>
    <property type="match status" value="1"/>
</dbReference>
<evidence type="ECO:0000256" key="10">
    <source>
        <dbReference type="ARBA" id="ARBA00034651"/>
    </source>
</evidence>
<dbReference type="GO" id="GO:0005737">
    <property type="term" value="C:cytoplasm"/>
    <property type="evidence" value="ECO:0007669"/>
    <property type="project" value="TreeGrafter"/>
</dbReference>
<dbReference type="FunFam" id="3.10.20.30:FF:000001">
    <property type="entry name" value="Ribosome-binding ATPase YchF"/>
    <property type="match status" value="1"/>
</dbReference>
<feature type="transmembrane region" description="Helical" evidence="13">
    <location>
        <begin position="707"/>
        <end position="729"/>
    </location>
</feature>
<dbReference type="Pfam" id="PF01926">
    <property type="entry name" value="MMR_HSR1"/>
    <property type="match status" value="1"/>
</dbReference>
<keyword evidence="7" id="KW-0067">ATP-binding</keyword>
<dbReference type="InterPro" id="IPR022357">
    <property type="entry name" value="MIP_CS"/>
</dbReference>
<keyword evidence="9 13" id="KW-0472">Membrane</keyword>
<dbReference type="Gene3D" id="1.10.150.300">
    <property type="entry name" value="TGS-like domain"/>
    <property type="match status" value="1"/>
</dbReference>
<dbReference type="SUPFAM" id="SSF81338">
    <property type="entry name" value="Aquaporin-like"/>
    <property type="match status" value="1"/>
</dbReference>
<dbReference type="SUPFAM" id="SSF52540">
    <property type="entry name" value="P-loop containing nucleoside triphosphate hydrolases"/>
    <property type="match status" value="1"/>
</dbReference>
<evidence type="ECO:0000256" key="2">
    <source>
        <dbReference type="ARBA" id="ARBA00006175"/>
    </source>
</evidence>
<dbReference type="InterPro" id="IPR012676">
    <property type="entry name" value="TGS-like"/>
</dbReference>
<dbReference type="EMBL" id="CAMGZC010000823">
    <property type="protein sequence ID" value="CAI0650213.1"/>
    <property type="molecule type" value="Genomic_DNA"/>
</dbReference>
<keyword evidence="3" id="KW-0813">Transport</keyword>
<dbReference type="FunFam" id="1.10.150.300:FF:000001">
    <property type="entry name" value="Ribosome-binding ATPase YchF"/>
    <property type="match status" value="1"/>
</dbReference>
<dbReference type="NCBIfam" id="TIGR00092">
    <property type="entry name" value="redox-regulated ATPase YchF"/>
    <property type="match status" value="1"/>
</dbReference>
<keyword evidence="8 13" id="KW-1133">Transmembrane helix</keyword>
<dbReference type="PANTHER" id="PTHR23305:SF7">
    <property type="entry name" value="OBG-TYPE G DOMAIN-CONTAINING PROTEIN"/>
    <property type="match status" value="1"/>
</dbReference>
<evidence type="ECO:0000256" key="8">
    <source>
        <dbReference type="ARBA" id="ARBA00022989"/>
    </source>
</evidence>
<comment type="caution">
    <text evidence="15">The sequence shown here is derived from an EMBL/GenBank/DDBJ whole genome shotgun (WGS) entry which is preliminary data.</text>
</comment>
<keyword evidence="6" id="KW-0547">Nucleotide-binding</keyword>
<evidence type="ECO:0000256" key="13">
    <source>
        <dbReference type="SAM" id="Phobius"/>
    </source>
</evidence>
<dbReference type="InterPro" id="IPR031167">
    <property type="entry name" value="G_OBG"/>
</dbReference>
<dbReference type="GO" id="GO:0015267">
    <property type="term" value="F:channel activity"/>
    <property type="evidence" value="ECO:0007669"/>
    <property type="project" value="InterPro"/>
</dbReference>
<dbReference type="CDD" id="cd04867">
    <property type="entry name" value="TGS_YchF_OLA1"/>
    <property type="match status" value="1"/>
</dbReference>
<name>A0A9W4RXG0_9PEZI</name>
<dbReference type="GO" id="GO:0016887">
    <property type="term" value="F:ATP hydrolysis activity"/>
    <property type="evidence" value="ECO:0007669"/>
    <property type="project" value="InterPro"/>
</dbReference>
<evidence type="ECO:0000256" key="5">
    <source>
        <dbReference type="ARBA" id="ARBA00022737"/>
    </source>
</evidence>
<dbReference type="Pfam" id="PF00230">
    <property type="entry name" value="MIP"/>
    <property type="match status" value="1"/>
</dbReference>
<dbReference type="NCBIfam" id="TIGR00861">
    <property type="entry name" value="MIP"/>
    <property type="match status" value="1"/>
</dbReference>
<keyword evidence="5" id="KW-0677">Repeat</keyword>
<feature type="transmembrane region" description="Helical" evidence="13">
    <location>
        <begin position="650"/>
        <end position="672"/>
    </location>
</feature>